<dbReference type="EMBL" id="JANPWB010000005">
    <property type="protein sequence ID" value="KAJ1186904.1"/>
    <property type="molecule type" value="Genomic_DNA"/>
</dbReference>
<reference evidence="2" key="1">
    <citation type="journal article" date="2022" name="bioRxiv">
        <title>Sequencing and chromosome-scale assembly of the giantPleurodeles waltlgenome.</title>
        <authorList>
            <person name="Brown T."/>
            <person name="Elewa A."/>
            <person name="Iarovenko S."/>
            <person name="Subramanian E."/>
            <person name="Araus A.J."/>
            <person name="Petzold A."/>
            <person name="Susuki M."/>
            <person name="Suzuki K.-i.T."/>
            <person name="Hayashi T."/>
            <person name="Toyoda A."/>
            <person name="Oliveira C."/>
            <person name="Osipova E."/>
            <person name="Leigh N.D."/>
            <person name="Simon A."/>
            <person name="Yun M.H."/>
        </authorList>
    </citation>
    <scope>NUCLEOTIDE SEQUENCE</scope>
    <source>
        <strain evidence="2">20211129_DDA</strain>
        <tissue evidence="2">Liver</tissue>
    </source>
</reference>
<comment type="caution">
    <text evidence="2">The sequence shown here is derived from an EMBL/GenBank/DDBJ whole genome shotgun (WGS) entry which is preliminary data.</text>
</comment>
<dbReference type="Proteomes" id="UP001066276">
    <property type="component" value="Chromosome 3_1"/>
</dbReference>
<protein>
    <submittedName>
        <fullName evidence="2">Uncharacterized protein</fullName>
    </submittedName>
</protein>
<organism evidence="2 3">
    <name type="scientific">Pleurodeles waltl</name>
    <name type="common">Iberian ribbed newt</name>
    <dbReference type="NCBI Taxonomy" id="8319"/>
    <lineage>
        <taxon>Eukaryota</taxon>
        <taxon>Metazoa</taxon>
        <taxon>Chordata</taxon>
        <taxon>Craniata</taxon>
        <taxon>Vertebrata</taxon>
        <taxon>Euteleostomi</taxon>
        <taxon>Amphibia</taxon>
        <taxon>Batrachia</taxon>
        <taxon>Caudata</taxon>
        <taxon>Salamandroidea</taxon>
        <taxon>Salamandridae</taxon>
        <taxon>Pleurodelinae</taxon>
        <taxon>Pleurodeles</taxon>
    </lineage>
</organism>
<name>A0AAV7UCS8_PLEWA</name>
<evidence type="ECO:0000256" key="1">
    <source>
        <dbReference type="SAM" id="MobiDB-lite"/>
    </source>
</evidence>
<dbReference type="AlphaFoldDB" id="A0AAV7UCS8"/>
<keyword evidence="3" id="KW-1185">Reference proteome</keyword>
<sequence>MSLPARQRGVRRRPRGSGKQATPIGAAPMSGKDGGRVAVITGVREEDSCVARWTGRVRGSLVANVESR</sequence>
<evidence type="ECO:0000313" key="3">
    <source>
        <dbReference type="Proteomes" id="UP001066276"/>
    </source>
</evidence>
<evidence type="ECO:0000313" key="2">
    <source>
        <dbReference type="EMBL" id="KAJ1186904.1"/>
    </source>
</evidence>
<proteinExistence type="predicted"/>
<accession>A0AAV7UCS8</accession>
<gene>
    <name evidence="2" type="ORF">NDU88_003684</name>
</gene>
<feature type="region of interest" description="Disordered" evidence="1">
    <location>
        <begin position="1"/>
        <end position="34"/>
    </location>
</feature>